<dbReference type="PANTHER" id="PTHR11017">
    <property type="entry name" value="LEUCINE-RICH REPEAT-CONTAINING PROTEIN"/>
    <property type="match status" value="1"/>
</dbReference>
<proteinExistence type="predicted"/>
<evidence type="ECO:0000313" key="3">
    <source>
        <dbReference type="Proteomes" id="UP001489004"/>
    </source>
</evidence>
<dbReference type="EMBL" id="JALJOR010000019">
    <property type="protein sequence ID" value="KAK9803912.1"/>
    <property type="molecule type" value="Genomic_DNA"/>
</dbReference>
<dbReference type="Pfam" id="PF23282">
    <property type="entry name" value="WHD_ROQ1"/>
    <property type="match status" value="1"/>
</dbReference>
<dbReference type="InterPro" id="IPR036388">
    <property type="entry name" value="WH-like_DNA-bd_sf"/>
</dbReference>
<dbReference type="Gene3D" id="1.10.10.10">
    <property type="entry name" value="Winged helix-like DNA-binding domain superfamily/Winged helix DNA-binding domain"/>
    <property type="match status" value="1"/>
</dbReference>
<dbReference type="InterPro" id="IPR044974">
    <property type="entry name" value="Disease_R_plants"/>
</dbReference>
<feature type="domain" description="Disease resistance protein Roq1-like winged-helix" evidence="1">
    <location>
        <begin position="94"/>
        <end position="159"/>
    </location>
</feature>
<dbReference type="PANTHER" id="PTHR11017:SF570">
    <property type="entry name" value="DISEASE RESISTANCE PROTEIN (TIR-NBS CLASS)-RELATED"/>
    <property type="match status" value="1"/>
</dbReference>
<reference evidence="2 3" key="1">
    <citation type="journal article" date="2024" name="Nat. Commun.">
        <title>Phylogenomics reveals the evolutionary origins of lichenization in chlorophyte algae.</title>
        <authorList>
            <person name="Puginier C."/>
            <person name="Libourel C."/>
            <person name="Otte J."/>
            <person name="Skaloud P."/>
            <person name="Haon M."/>
            <person name="Grisel S."/>
            <person name="Petersen M."/>
            <person name="Berrin J.G."/>
            <person name="Delaux P.M."/>
            <person name="Dal Grande F."/>
            <person name="Keller J."/>
        </authorList>
    </citation>
    <scope>NUCLEOTIDE SEQUENCE [LARGE SCALE GENOMIC DNA]</scope>
    <source>
        <strain evidence="2 3">SAG 2043</strain>
    </source>
</reference>
<dbReference type="AlphaFoldDB" id="A0AAW1P3P4"/>
<protein>
    <recommendedName>
        <fullName evidence="1">Disease resistance protein Roq1-like winged-helix domain-containing protein</fullName>
    </recommendedName>
</protein>
<comment type="caution">
    <text evidence="2">The sequence shown here is derived from an EMBL/GenBank/DDBJ whole genome shotgun (WGS) entry which is preliminary data.</text>
</comment>
<accession>A0AAW1P3P4</accession>
<organism evidence="2 3">
    <name type="scientific">[Myrmecia] bisecta</name>
    <dbReference type="NCBI Taxonomy" id="41462"/>
    <lineage>
        <taxon>Eukaryota</taxon>
        <taxon>Viridiplantae</taxon>
        <taxon>Chlorophyta</taxon>
        <taxon>core chlorophytes</taxon>
        <taxon>Trebouxiophyceae</taxon>
        <taxon>Trebouxiales</taxon>
        <taxon>Trebouxiaceae</taxon>
        <taxon>Myrmecia</taxon>
    </lineage>
</organism>
<dbReference type="InterPro" id="IPR058192">
    <property type="entry name" value="WHD_ROQ1-like"/>
</dbReference>
<name>A0AAW1P3P4_9CHLO</name>
<evidence type="ECO:0000313" key="2">
    <source>
        <dbReference type="EMBL" id="KAK9803912.1"/>
    </source>
</evidence>
<evidence type="ECO:0000259" key="1">
    <source>
        <dbReference type="Pfam" id="PF23282"/>
    </source>
</evidence>
<gene>
    <name evidence="2" type="ORF">WJX72_004316</name>
</gene>
<keyword evidence="3" id="KW-1185">Reference proteome</keyword>
<sequence length="177" mass="19575">MGRAIEARGPGMQQDLSITDRKRLWLSDEEQVDCFRKASGALPNLAGLHATAYLSRVAELDLRGSDLASLPDKLPAALQELDLLSLSYDSLNPHEQDMFLTACWLVGKSVAVVKRMWARSGLPAETGLAALERSSMVTVDKDGNLAMHDLLRDMGRAIVGCRPRMPTTERKRMWLVV</sequence>
<dbReference type="Proteomes" id="UP001489004">
    <property type="component" value="Unassembled WGS sequence"/>
</dbReference>
<dbReference type="GO" id="GO:0006952">
    <property type="term" value="P:defense response"/>
    <property type="evidence" value="ECO:0007669"/>
    <property type="project" value="InterPro"/>
</dbReference>